<dbReference type="AlphaFoldDB" id="A0A517TDS0"/>
<dbReference type="SUPFAM" id="SSF54523">
    <property type="entry name" value="Pili subunits"/>
    <property type="match status" value="1"/>
</dbReference>
<keyword evidence="1" id="KW-1133">Transmembrane helix</keyword>
<dbReference type="RefSeq" id="WP_145265665.1">
    <property type="nucleotide sequence ID" value="NZ_CP036316.1"/>
</dbReference>
<evidence type="ECO:0000313" key="3">
    <source>
        <dbReference type="EMBL" id="QDT66515.1"/>
    </source>
</evidence>
<keyword evidence="1" id="KW-0472">Membrane</keyword>
<dbReference type="PROSITE" id="PS00409">
    <property type="entry name" value="PROKAR_NTER_METHYL"/>
    <property type="match status" value="1"/>
</dbReference>
<accession>A0A517TDS0</accession>
<dbReference type="Pfam" id="PF07596">
    <property type="entry name" value="SBP_bac_10"/>
    <property type="match status" value="1"/>
</dbReference>
<dbReference type="InterPro" id="IPR012902">
    <property type="entry name" value="N_methyl_site"/>
</dbReference>
<dbReference type="EMBL" id="CP036316">
    <property type="protein sequence ID" value="QDT66515.1"/>
    <property type="molecule type" value="Genomic_DNA"/>
</dbReference>
<feature type="transmembrane region" description="Helical" evidence="1">
    <location>
        <begin position="12"/>
        <end position="32"/>
    </location>
</feature>
<keyword evidence="1" id="KW-0812">Transmembrane</keyword>
<dbReference type="Gene3D" id="3.30.700.10">
    <property type="entry name" value="Glycoprotein, Type 4 Pilin"/>
    <property type="match status" value="1"/>
</dbReference>
<sequence>MTLSSRRGFTLVELLVVIAVVSTLIAILLPAIQQAREAARRSECKNNLKQLGLALHNYHDNFGRFPPGHANDTWQRWQGSGNHGGWLSRLLPFIDEVNLYNSLHPHNVDLSVTPDGRPAYEIVLPQLICPSDNHNGVWTGSQSYPADQLRAISNYSASMGSQHNTPIGCATHLNYFGTGPDSRNDDPTQSLDRLSGVIGHVAVSAAIRDITDGTSNTIVFGEVRPACSNHVRRGWLAANSLYTGTGVAINFNTCEGEQGSGLGCHAHAGQWATSQGFKSIHSGGCQFTLCDGSVRFISENINMVTYQQLGDRRDGQVVGVF</sequence>
<name>A0A517TDS0_9PLAN</name>
<dbReference type="PANTHER" id="PTHR30093">
    <property type="entry name" value="GENERAL SECRETION PATHWAY PROTEIN G"/>
    <property type="match status" value="1"/>
</dbReference>
<dbReference type="NCBIfam" id="TIGR02532">
    <property type="entry name" value="IV_pilin_GFxxxE"/>
    <property type="match status" value="1"/>
</dbReference>
<keyword evidence="4" id="KW-1185">Reference proteome</keyword>
<dbReference type="NCBIfam" id="TIGR04294">
    <property type="entry name" value="pre_pil_HX9DG"/>
    <property type="match status" value="1"/>
</dbReference>
<evidence type="ECO:0000259" key="2">
    <source>
        <dbReference type="Pfam" id="PF07596"/>
    </source>
</evidence>
<dbReference type="InterPro" id="IPR045584">
    <property type="entry name" value="Pilin-like"/>
</dbReference>
<evidence type="ECO:0000256" key="1">
    <source>
        <dbReference type="SAM" id="Phobius"/>
    </source>
</evidence>
<dbReference type="PANTHER" id="PTHR30093:SF2">
    <property type="entry name" value="TYPE II SECRETION SYSTEM PROTEIN H"/>
    <property type="match status" value="1"/>
</dbReference>
<reference evidence="3 4" key="1">
    <citation type="submission" date="2019-02" db="EMBL/GenBank/DDBJ databases">
        <title>Deep-cultivation of Planctomycetes and their phenomic and genomic characterization uncovers novel biology.</title>
        <authorList>
            <person name="Wiegand S."/>
            <person name="Jogler M."/>
            <person name="Boedeker C."/>
            <person name="Pinto D."/>
            <person name="Vollmers J."/>
            <person name="Rivas-Marin E."/>
            <person name="Kohn T."/>
            <person name="Peeters S.H."/>
            <person name="Heuer A."/>
            <person name="Rast P."/>
            <person name="Oberbeckmann S."/>
            <person name="Bunk B."/>
            <person name="Jeske O."/>
            <person name="Meyerdierks A."/>
            <person name="Storesund J.E."/>
            <person name="Kallscheuer N."/>
            <person name="Luecker S."/>
            <person name="Lage O.M."/>
            <person name="Pohl T."/>
            <person name="Merkel B.J."/>
            <person name="Hornburger P."/>
            <person name="Mueller R.-W."/>
            <person name="Bruemmer F."/>
            <person name="Labrenz M."/>
            <person name="Spormann A.M."/>
            <person name="Op den Camp H."/>
            <person name="Overmann J."/>
            <person name="Amann R."/>
            <person name="Jetten M.S.M."/>
            <person name="Mascher T."/>
            <person name="Medema M.H."/>
            <person name="Devos D.P."/>
            <person name="Kaster A.-K."/>
            <person name="Ovreas L."/>
            <person name="Rohde M."/>
            <person name="Galperin M.Y."/>
            <person name="Jogler C."/>
        </authorList>
    </citation>
    <scope>NUCLEOTIDE SEQUENCE [LARGE SCALE GENOMIC DNA]</scope>
    <source>
        <strain evidence="3 4">V22</strain>
    </source>
</reference>
<dbReference type="InterPro" id="IPR027558">
    <property type="entry name" value="Pre_pil_HX9DG_C"/>
</dbReference>
<gene>
    <name evidence="3" type="ORF">V22_37840</name>
</gene>
<dbReference type="OrthoDB" id="255922at2"/>
<proteinExistence type="predicted"/>
<dbReference type="KEGG" id="chya:V22_37840"/>
<feature type="domain" description="DUF1559" evidence="2">
    <location>
        <begin position="33"/>
        <end position="302"/>
    </location>
</feature>
<organism evidence="3 4">
    <name type="scientific">Calycomorphotria hydatis</name>
    <dbReference type="NCBI Taxonomy" id="2528027"/>
    <lineage>
        <taxon>Bacteria</taxon>
        <taxon>Pseudomonadati</taxon>
        <taxon>Planctomycetota</taxon>
        <taxon>Planctomycetia</taxon>
        <taxon>Planctomycetales</taxon>
        <taxon>Planctomycetaceae</taxon>
        <taxon>Calycomorphotria</taxon>
    </lineage>
</organism>
<evidence type="ECO:0000313" key="4">
    <source>
        <dbReference type="Proteomes" id="UP000319976"/>
    </source>
</evidence>
<protein>
    <recommendedName>
        <fullName evidence="2">DUF1559 domain-containing protein</fullName>
    </recommendedName>
</protein>
<dbReference type="InterPro" id="IPR011453">
    <property type="entry name" value="DUF1559"/>
</dbReference>
<dbReference type="Pfam" id="PF07963">
    <property type="entry name" value="N_methyl"/>
    <property type="match status" value="1"/>
</dbReference>
<dbReference type="Proteomes" id="UP000319976">
    <property type="component" value="Chromosome"/>
</dbReference>